<proteinExistence type="predicted"/>
<dbReference type="Proteomes" id="UP001652625">
    <property type="component" value="Chromosome 06"/>
</dbReference>
<sequence>MIFYDLKVKHVDSKVKHVESHVDSGQRDINSRLLTTTRILLVVYVVVSKELERGFQSGGLIDDQLQIQVARAAQKRKQVLERVTAAIQMLTQQNLALRVHNEFLQSDEKSGNFLALMKFLAKFDPFMKEHLESVSSKSGSLSYISHGIQNKLINLLGSKVRKSIILNVKNTKYYSIILNTNPGSSQVEQMSQIIRYVDIERGKVTVKEAFLDFIQVHGKSAEAITREITKSLI</sequence>
<protein>
    <submittedName>
        <fullName evidence="3">Uncharacterized protein LOC136081182</fullName>
    </submittedName>
</protein>
<dbReference type="GeneID" id="136081182"/>
<dbReference type="InterPro" id="IPR025398">
    <property type="entry name" value="DUF4371"/>
</dbReference>
<keyword evidence="2" id="KW-1185">Reference proteome</keyword>
<name>A0ABM4BZ68_HYDVU</name>
<evidence type="ECO:0000313" key="2">
    <source>
        <dbReference type="Proteomes" id="UP001652625"/>
    </source>
</evidence>
<feature type="domain" description="DUF4371" evidence="1">
    <location>
        <begin position="80"/>
        <end position="225"/>
    </location>
</feature>
<dbReference type="RefSeq" id="XP_065654552.1">
    <property type="nucleotide sequence ID" value="XM_065798480.1"/>
</dbReference>
<dbReference type="PANTHER" id="PTHR45749:SF21">
    <property type="entry name" value="DUF4371 DOMAIN-CONTAINING PROTEIN"/>
    <property type="match status" value="1"/>
</dbReference>
<reference evidence="3" key="1">
    <citation type="submission" date="2025-08" db="UniProtKB">
        <authorList>
            <consortium name="RefSeq"/>
        </authorList>
    </citation>
    <scope>IDENTIFICATION</scope>
</reference>
<evidence type="ECO:0000313" key="3">
    <source>
        <dbReference type="RefSeq" id="XP_065654552.1"/>
    </source>
</evidence>
<dbReference type="Pfam" id="PF14291">
    <property type="entry name" value="DUF4371"/>
    <property type="match status" value="1"/>
</dbReference>
<dbReference type="PANTHER" id="PTHR45749">
    <property type="match status" value="1"/>
</dbReference>
<organism evidence="2 3">
    <name type="scientific">Hydra vulgaris</name>
    <name type="common">Hydra</name>
    <name type="synonym">Hydra attenuata</name>
    <dbReference type="NCBI Taxonomy" id="6087"/>
    <lineage>
        <taxon>Eukaryota</taxon>
        <taxon>Metazoa</taxon>
        <taxon>Cnidaria</taxon>
        <taxon>Hydrozoa</taxon>
        <taxon>Hydroidolina</taxon>
        <taxon>Anthoathecata</taxon>
        <taxon>Aplanulata</taxon>
        <taxon>Hydridae</taxon>
        <taxon>Hydra</taxon>
    </lineage>
</organism>
<accession>A0ABM4BZ68</accession>
<gene>
    <name evidence="3" type="primary">LOC136081182</name>
</gene>
<evidence type="ECO:0000259" key="1">
    <source>
        <dbReference type="Pfam" id="PF14291"/>
    </source>
</evidence>